<feature type="transmembrane region" description="Helical" evidence="1">
    <location>
        <begin position="192"/>
        <end position="210"/>
    </location>
</feature>
<accession>A0ABQ4Q9R0</accession>
<evidence type="ECO:0000313" key="3">
    <source>
        <dbReference type="EMBL" id="GIZ53807.1"/>
    </source>
</evidence>
<feature type="transmembrane region" description="Helical" evidence="1">
    <location>
        <begin position="159"/>
        <end position="180"/>
    </location>
</feature>
<keyword evidence="1" id="KW-0472">Membrane</keyword>
<gene>
    <name evidence="3" type="ORF">NCCP691_38210</name>
</gene>
<evidence type="ECO:0000259" key="2">
    <source>
        <dbReference type="Pfam" id="PF01757"/>
    </source>
</evidence>
<organism evidence="3 4">
    <name type="scientific">Noviherbaspirillum aridicola</name>
    <dbReference type="NCBI Taxonomy" id="2849687"/>
    <lineage>
        <taxon>Bacteria</taxon>
        <taxon>Pseudomonadati</taxon>
        <taxon>Pseudomonadota</taxon>
        <taxon>Betaproteobacteria</taxon>
        <taxon>Burkholderiales</taxon>
        <taxon>Oxalobacteraceae</taxon>
        <taxon>Noviherbaspirillum</taxon>
    </lineage>
</organism>
<feature type="domain" description="Acyltransferase 3" evidence="2">
    <location>
        <begin position="7"/>
        <end position="305"/>
    </location>
</feature>
<feature type="transmembrane region" description="Helical" evidence="1">
    <location>
        <begin position="216"/>
        <end position="236"/>
    </location>
</feature>
<feature type="transmembrane region" description="Helical" evidence="1">
    <location>
        <begin position="6"/>
        <end position="32"/>
    </location>
</feature>
<dbReference type="Pfam" id="PF01757">
    <property type="entry name" value="Acyl_transf_3"/>
    <property type="match status" value="1"/>
</dbReference>
<feature type="transmembrane region" description="Helical" evidence="1">
    <location>
        <begin position="121"/>
        <end position="139"/>
    </location>
</feature>
<dbReference type="GO" id="GO:0016746">
    <property type="term" value="F:acyltransferase activity"/>
    <property type="evidence" value="ECO:0007669"/>
    <property type="project" value="UniProtKB-KW"/>
</dbReference>
<dbReference type="InterPro" id="IPR002656">
    <property type="entry name" value="Acyl_transf_3_dom"/>
</dbReference>
<feature type="transmembrane region" description="Helical" evidence="1">
    <location>
        <begin position="97"/>
        <end position="114"/>
    </location>
</feature>
<keyword evidence="3" id="KW-0012">Acyltransferase</keyword>
<dbReference type="InterPro" id="IPR050879">
    <property type="entry name" value="Acyltransferase_3"/>
</dbReference>
<proteinExistence type="predicted"/>
<keyword evidence="1" id="KW-1133">Transmembrane helix</keyword>
<comment type="caution">
    <text evidence="3">The sequence shown here is derived from an EMBL/GenBank/DDBJ whole genome shotgun (WGS) entry which is preliminary data.</text>
</comment>
<feature type="transmembrane region" description="Helical" evidence="1">
    <location>
        <begin position="44"/>
        <end position="62"/>
    </location>
</feature>
<keyword evidence="4" id="KW-1185">Reference proteome</keyword>
<dbReference type="EMBL" id="BPMK01000020">
    <property type="protein sequence ID" value="GIZ53807.1"/>
    <property type="molecule type" value="Genomic_DNA"/>
</dbReference>
<dbReference type="Proteomes" id="UP000887222">
    <property type="component" value="Unassembled WGS sequence"/>
</dbReference>
<sequence>MGDTLFGAGYFGVDLFFMISGFIIVYVTAARTGDGTLSFLAKRLFRVVPLAAIGTVAAFFLLPGTDSLNYLWKSLAFIPLKNNDPPFFGYSVLQPEWTLTYELIFYCIFGLALAISHKYRVAIAAGVILTMVLGGQALLGDFTLNPYRSPLAPWDHWTAQLVSLTANPMLLEFVFGMLCAEAYLRFRSSKSYLLGLFAATALVYFVNLWIHKSVGGHGVLGAGLPCFFILLSLTLFEKSSKSFYVPQPLIKLGDLSYSIYLSHSFVWELFTPRAGEQHLAIELVGLEKLLAMLGTTLILSWALYHCIELPAMRIGRALIRAAHFVKPSAVLIWTKTKSTA</sequence>
<protein>
    <submittedName>
        <fullName evidence="3">Acyltransferase</fullName>
    </submittedName>
</protein>
<evidence type="ECO:0000256" key="1">
    <source>
        <dbReference type="SAM" id="Phobius"/>
    </source>
</evidence>
<dbReference type="PANTHER" id="PTHR23028:SF131">
    <property type="entry name" value="BLR2367 PROTEIN"/>
    <property type="match status" value="1"/>
</dbReference>
<dbReference type="PANTHER" id="PTHR23028">
    <property type="entry name" value="ACETYLTRANSFERASE"/>
    <property type="match status" value="1"/>
</dbReference>
<name>A0ABQ4Q9R0_9BURK</name>
<keyword evidence="1" id="KW-0812">Transmembrane</keyword>
<keyword evidence="3" id="KW-0808">Transferase</keyword>
<reference evidence="3 4" key="1">
    <citation type="journal article" date="2022" name="Int. J. Syst. Evol. Microbiol.">
        <title>Noviherbaspirillum aridicola sp. nov., isolated from an arid soil in Pakistan.</title>
        <authorList>
            <person name="Khan I.U."/>
            <person name="Saqib M."/>
            <person name="Amin A."/>
            <person name="Hussain F."/>
            <person name="Li L."/>
            <person name="Liu Y.H."/>
            <person name="Fang B.Z."/>
            <person name="Ahmed I."/>
            <person name="Li W.J."/>
        </authorList>
    </citation>
    <scope>NUCLEOTIDE SEQUENCE [LARGE SCALE GENOMIC DNA]</scope>
    <source>
        <strain evidence="3 4">NCCP-691</strain>
    </source>
</reference>
<evidence type="ECO:0000313" key="4">
    <source>
        <dbReference type="Proteomes" id="UP000887222"/>
    </source>
</evidence>